<keyword evidence="2" id="KW-1133">Transmembrane helix</keyword>
<feature type="region of interest" description="Disordered" evidence="1">
    <location>
        <begin position="106"/>
        <end position="146"/>
    </location>
</feature>
<feature type="transmembrane region" description="Helical" evidence="2">
    <location>
        <begin position="63"/>
        <end position="86"/>
    </location>
</feature>
<keyword evidence="2" id="KW-0472">Membrane</keyword>
<proteinExistence type="predicted"/>
<reference evidence="3 4" key="1">
    <citation type="submission" date="2024-04" db="EMBL/GenBank/DDBJ databases">
        <title>genome sequences of Mucor flavus KT1a and Helicostylum pulchrum KT1b strains isolated from the surface of a dry-aged beef.</title>
        <authorList>
            <person name="Toyotome T."/>
            <person name="Hosono M."/>
            <person name="Torimaru M."/>
            <person name="Fukuda K."/>
            <person name="Mikami N."/>
        </authorList>
    </citation>
    <scope>NUCLEOTIDE SEQUENCE [LARGE SCALE GENOMIC DNA]</scope>
    <source>
        <strain evidence="3 4">KT1a</strain>
    </source>
</reference>
<name>A0ABP9YTP0_9FUNG</name>
<dbReference type="EMBL" id="BAABUK010000006">
    <property type="protein sequence ID" value="GAA5810227.1"/>
    <property type="molecule type" value="Genomic_DNA"/>
</dbReference>
<dbReference type="Proteomes" id="UP001473302">
    <property type="component" value="Unassembled WGS sequence"/>
</dbReference>
<accession>A0ABP9YTP0</accession>
<feature type="compositionally biased region" description="Polar residues" evidence="1">
    <location>
        <begin position="117"/>
        <end position="134"/>
    </location>
</feature>
<feature type="compositionally biased region" description="Polar residues" evidence="1">
    <location>
        <begin position="205"/>
        <end position="217"/>
    </location>
</feature>
<evidence type="ECO:0000256" key="2">
    <source>
        <dbReference type="SAM" id="Phobius"/>
    </source>
</evidence>
<sequence>MVFHVAEIDDSGICIIGLKSIASLPLLLINLYMTIFFIRPLLKLGSGAKKIDWKASRLNEVALRTLVASVVCLIASFANVFSLVMFDGRERGLVCLTCCTVDVTSHSPSKRIKDNMEYSTNQRDSNPELSTSHRSQTKNDDFNLRDNNHSDIDVIAATDLQHRGHTFGAKFADKEFGTSSPKTAPPYEPNSNAETITKRDDRPSLDSNFFSPSLQESHNSRKSLTKT</sequence>
<protein>
    <submittedName>
        <fullName evidence="3">Uncharacterized protein</fullName>
    </submittedName>
</protein>
<keyword evidence="2" id="KW-0812">Transmembrane</keyword>
<comment type="caution">
    <text evidence="3">The sequence shown here is derived from an EMBL/GenBank/DDBJ whole genome shotgun (WGS) entry which is preliminary data.</text>
</comment>
<feature type="compositionally biased region" description="Basic and acidic residues" evidence="1">
    <location>
        <begin position="137"/>
        <end position="146"/>
    </location>
</feature>
<evidence type="ECO:0000313" key="3">
    <source>
        <dbReference type="EMBL" id="GAA5810227.1"/>
    </source>
</evidence>
<evidence type="ECO:0000313" key="4">
    <source>
        <dbReference type="Proteomes" id="UP001473302"/>
    </source>
</evidence>
<organism evidence="3 4">
    <name type="scientific">Mucor flavus</name>
    <dbReference type="NCBI Taxonomy" id="439312"/>
    <lineage>
        <taxon>Eukaryota</taxon>
        <taxon>Fungi</taxon>
        <taxon>Fungi incertae sedis</taxon>
        <taxon>Mucoromycota</taxon>
        <taxon>Mucoromycotina</taxon>
        <taxon>Mucoromycetes</taxon>
        <taxon>Mucorales</taxon>
        <taxon>Mucorineae</taxon>
        <taxon>Mucoraceae</taxon>
        <taxon>Mucor</taxon>
    </lineage>
</organism>
<dbReference type="PANTHER" id="PTHR38848:SF3">
    <property type="entry name" value="G-PROTEIN COUPLED RECEPTORS FAMILY 3 PROFILE DOMAIN-CONTAINING PROTEIN"/>
    <property type="match status" value="1"/>
</dbReference>
<keyword evidence="4" id="KW-1185">Reference proteome</keyword>
<dbReference type="PANTHER" id="PTHR38848">
    <property type="entry name" value="G-PROTEIN COUPLED RECEPTORS FAMILY 3 PROFILE DOMAIN-CONTAINING PROTEIN"/>
    <property type="match status" value="1"/>
</dbReference>
<feature type="region of interest" description="Disordered" evidence="1">
    <location>
        <begin position="171"/>
        <end position="227"/>
    </location>
</feature>
<feature type="transmembrane region" description="Helical" evidence="2">
    <location>
        <begin position="20"/>
        <end position="42"/>
    </location>
</feature>
<evidence type="ECO:0000256" key="1">
    <source>
        <dbReference type="SAM" id="MobiDB-lite"/>
    </source>
</evidence>
<gene>
    <name evidence="3" type="ORF">MFLAVUS_003647</name>
</gene>